<organism evidence="2 3">
    <name type="scientific">Mya arenaria</name>
    <name type="common">Soft-shell clam</name>
    <dbReference type="NCBI Taxonomy" id="6604"/>
    <lineage>
        <taxon>Eukaryota</taxon>
        <taxon>Metazoa</taxon>
        <taxon>Spiralia</taxon>
        <taxon>Lophotrochozoa</taxon>
        <taxon>Mollusca</taxon>
        <taxon>Bivalvia</taxon>
        <taxon>Autobranchia</taxon>
        <taxon>Heteroconchia</taxon>
        <taxon>Euheterodonta</taxon>
        <taxon>Imparidentia</taxon>
        <taxon>Neoheterodontei</taxon>
        <taxon>Myida</taxon>
        <taxon>Myoidea</taxon>
        <taxon>Myidae</taxon>
        <taxon>Mya</taxon>
    </lineage>
</organism>
<reference evidence="2" key="1">
    <citation type="submission" date="2022-11" db="EMBL/GenBank/DDBJ databases">
        <title>Centuries of genome instability and evolution in soft-shell clam transmissible cancer (bioRxiv).</title>
        <authorList>
            <person name="Hart S.F.M."/>
            <person name="Yonemitsu M.A."/>
            <person name="Giersch R.M."/>
            <person name="Beal B.F."/>
            <person name="Arriagada G."/>
            <person name="Davis B.W."/>
            <person name="Ostrander E.A."/>
            <person name="Goff S.P."/>
            <person name="Metzger M.J."/>
        </authorList>
    </citation>
    <scope>NUCLEOTIDE SEQUENCE</scope>
    <source>
        <strain evidence="2">MELC-2E11</strain>
        <tissue evidence="2">Siphon/mantle</tissue>
    </source>
</reference>
<protein>
    <submittedName>
        <fullName evidence="2">Uncharacterized protein</fullName>
    </submittedName>
</protein>
<sequence>MAQIEDNPKEADKALRSVRRKLDKSIIVKSCSREQIAVTICTTLELFVLRVLKSRITALKTLYSQFKPGKLQINQAQTKTRLTTSGENRVKVDSIVRPKRQIEDDGTPSATRSGKKFQKTLCTDSESWSISDRQRIEMIKDTLHEAHALYRRSGISQDESPFVEAEVPILSDETDKQ</sequence>
<gene>
    <name evidence="2" type="ORF">MAR_020452</name>
</gene>
<keyword evidence="3" id="KW-1185">Reference proteome</keyword>
<name>A0ABY7E500_MYAAR</name>
<dbReference type="Proteomes" id="UP001164746">
    <property type="component" value="Chromosome 5"/>
</dbReference>
<dbReference type="EMBL" id="CP111016">
    <property type="protein sequence ID" value="WAR05083.1"/>
    <property type="molecule type" value="Genomic_DNA"/>
</dbReference>
<evidence type="ECO:0000313" key="2">
    <source>
        <dbReference type="EMBL" id="WAR05083.1"/>
    </source>
</evidence>
<evidence type="ECO:0000313" key="3">
    <source>
        <dbReference type="Proteomes" id="UP001164746"/>
    </source>
</evidence>
<proteinExistence type="predicted"/>
<feature type="region of interest" description="Disordered" evidence="1">
    <location>
        <begin position="154"/>
        <end position="177"/>
    </location>
</feature>
<evidence type="ECO:0000256" key="1">
    <source>
        <dbReference type="SAM" id="MobiDB-lite"/>
    </source>
</evidence>
<accession>A0ABY7E500</accession>